<dbReference type="AlphaFoldDB" id="A0A383EF79"/>
<name>A0A383EF79_9ZZZZ</name>
<dbReference type="Gene3D" id="3.40.30.10">
    <property type="entry name" value="Glutaredoxin"/>
    <property type="match status" value="1"/>
</dbReference>
<protein>
    <recommendedName>
        <fullName evidence="2">Thioredoxin domain-containing protein</fullName>
    </recommendedName>
</protein>
<evidence type="ECO:0000313" key="1">
    <source>
        <dbReference type="EMBL" id="SVE55497.1"/>
    </source>
</evidence>
<dbReference type="InterPro" id="IPR036249">
    <property type="entry name" value="Thioredoxin-like_sf"/>
</dbReference>
<feature type="non-terminal residue" evidence="1">
    <location>
        <position position="158"/>
    </location>
</feature>
<dbReference type="SUPFAM" id="SSF52833">
    <property type="entry name" value="Thioredoxin-like"/>
    <property type="match status" value="1"/>
</dbReference>
<reference evidence="1" key="1">
    <citation type="submission" date="2018-05" db="EMBL/GenBank/DDBJ databases">
        <authorList>
            <person name="Lanie J.A."/>
            <person name="Ng W.-L."/>
            <person name="Kazmierczak K.M."/>
            <person name="Andrzejewski T.M."/>
            <person name="Davidsen T.M."/>
            <person name="Wayne K.J."/>
            <person name="Tettelin H."/>
            <person name="Glass J.I."/>
            <person name="Rusch D."/>
            <person name="Podicherti R."/>
            <person name="Tsui H.-C.T."/>
            <person name="Winkler M.E."/>
        </authorList>
    </citation>
    <scope>NUCLEOTIDE SEQUENCE</scope>
</reference>
<dbReference type="EMBL" id="UINC01225429">
    <property type="protein sequence ID" value="SVE55497.1"/>
    <property type="molecule type" value="Genomic_DNA"/>
</dbReference>
<accession>A0A383EF79</accession>
<sequence>MQTFSNIESSADIVSSDYSGNWPIYNDKESIIKNSNTNKLDCPNGVGCECVNNNDCINSNCVKHMKGDRYCAIKEGDTFPHFQAIDQFDEIVDIYDFANDEGKYVLVEMGAGWCSPCHSLASWFAWDEQEIKTKPFWRDRYNRIKELVQNGDIYFITI</sequence>
<organism evidence="1">
    <name type="scientific">marine metagenome</name>
    <dbReference type="NCBI Taxonomy" id="408172"/>
    <lineage>
        <taxon>unclassified sequences</taxon>
        <taxon>metagenomes</taxon>
        <taxon>ecological metagenomes</taxon>
    </lineage>
</organism>
<gene>
    <name evidence="1" type="ORF">METZ01_LOCUS508351</name>
</gene>
<evidence type="ECO:0008006" key="2">
    <source>
        <dbReference type="Google" id="ProtNLM"/>
    </source>
</evidence>
<proteinExistence type="predicted"/>